<keyword evidence="11" id="KW-1185">Reference proteome</keyword>
<keyword evidence="10" id="KW-0449">Lipoprotein</keyword>
<dbReference type="RefSeq" id="WP_145432063.1">
    <property type="nucleotide sequence ID" value="NZ_CP036339.1"/>
</dbReference>
<evidence type="ECO:0000259" key="8">
    <source>
        <dbReference type="Pfam" id="PF02687"/>
    </source>
</evidence>
<evidence type="ECO:0000256" key="4">
    <source>
        <dbReference type="ARBA" id="ARBA00022692"/>
    </source>
</evidence>
<proteinExistence type="inferred from homology"/>
<name>A0A517TVU9_9BACT</name>
<evidence type="ECO:0000313" key="11">
    <source>
        <dbReference type="Proteomes" id="UP000317909"/>
    </source>
</evidence>
<evidence type="ECO:0000313" key="10">
    <source>
        <dbReference type="EMBL" id="QDT72501.1"/>
    </source>
</evidence>
<dbReference type="InterPro" id="IPR025857">
    <property type="entry name" value="MacB_PCD"/>
</dbReference>
<dbReference type="GO" id="GO:0098797">
    <property type="term" value="C:plasma membrane protein complex"/>
    <property type="evidence" value="ECO:0007669"/>
    <property type="project" value="TreeGrafter"/>
</dbReference>
<evidence type="ECO:0000256" key="2">
    <source>
        <dbReference type="ARBA" id="ARBA00005236"/>
    </source>
</evidence>
<feature type="transmembrane region" description="Helical" evidence="7">
    <location>
        <begin position="483"/>
        <end position="505"/>
    </location>
</feature>
<feature type="transmembrane region" description="Helical" evidence="7">
    <location>
        <begin position="421"/>
        <end position="447"/>
    </location>
</feature>
<organism evidence="10 11">
    <name type="scientific">Lacipirellula limnantheis</name>
    <dbReference type="NCBI Taxonomy" id="2528024"/>
    <lineage>
        <taxon>Bacteria</taxon>
        <taxon>Pseudomonadati</taxon>
        <taxon>Planctomycetota</taxon>
        <taxon>Planctomycetia</taxon>
        <taxon>Pirellulales</taxon>
        <taxon>Lacipirellulaceae</taxon>
        <taxon>Lacipirellula</taxon>
    </lineage>
</organism>
<dbReference type="Proteomes" id="UP000317909">
    <property type="component" value="Chromosome"/>
</dbReference>
<dbReference type="InterPro" id="IPR003838">
    <property type="entry name" value="ABC3_permease_C"/>
</dbReference>
<dbReference type="EMBL" id="CP036339">
    <property type="protein sequence ID" value="QDT72501.1"/>
    <property type="molecule type" value="Genomic_DNA"/>
</dbReference>
<dbReference type="Pfam" id="PF02687">
    <property type="entry name" value="FtsX"/>
    <property type="match status" value="1"/>
</dbReference>
<accession>A0A517TVU9</accession>
<keyword evidence="4 7" id="KW-0812">Transmembrane</keyword>
<reference evidence="10 11" key="1">
    <citation type="submission" date="2019-02" db="EMBL/GenBank/DDBJ databases">
        <title>Deep-cultivation of Planctomycetes and their phenomic and genomic characterization uncovers novel biology.</title>
        <authorList>
            <person name="Wiegand S."/>
            <person name="Jogler M."/>
            <person name="Boedeker C."/>
            <person name="Pinto D."/>
            <person name="Vollmers J."/>
            <person name="Rivas-Marin E."/>
            <person name="Kohn T."/>
            <person name="Peeters S.H."/>
            <person name="Heuer A."/>
            <person name="Rast P."/>
            <person name="Oberbeckmann S."/>
            <person name="Bunk B."/>
            <person name="Jeske O."/>
            <person name="Meyerdierks A."/>
            <person name="Storesund J.E."/>
            <person name="Kallscheuer N."/>
            <person name="Luecker S."/>
            <person name="Lage O.M."/>
            <person name="Pohl T."/>
            <person name="Merkel B.J."/>
            <person name="Hornburger P."/>
            <person name="Mueller R.-W."/>
            <person name="Bruemmer F."/>
            <person name="Labrenz M."/>
            <person name="Spormann A.M."/>
            <person name="Op den Camp H."/>
            <person name="Overmann J."/>
            <person name="Amann R."/>
            <person name="Jetten M.S.M."/>
            <person name="Mascher T."/>
            <person name="Medema M.H."/>
            <person name="Devos D.P."/>
            <person name="Kaster A.-K."/>
            <person name="Ovreas L."/>
            <person name="Rohde M."/>
            <person name="Galperin M.Y."/>
            <person name="Jogler C."/>
        </authorList>
    </citation>
    <scope>NUCLEOTIDE SEQUENCE [LARGE SCALE GENOMIC DNA]</scope>
    <source>
        <strain evidence="10 11">I41</strain>
    </source>
</reference>
<protein>
    <submittedName>
        <fullName evidence="10">Lipoprotein-releasing system transmembrane protein LolC</fullName>
    </submittedName>
</protein>
<keyword evidence="5 7" id="KW-1133">Transmembrane helix</keyword>
<dbReference type="InterPro" id="IPR051447">
    <property type="entry name" value="Lipoprotein-release_system"/>
</dbReference>
<evidence type="ECO:0000256" key="1">
    <source>
        <dbReference type="ARBA" id="ARBA00004651"/>
    </source>
</evidence>
<dbReference type="PANTHER" id="PTHR30489">
    <property type="entry name" value="LIPOPROTEIN-RELEASING SYSTEM TRANSMEMBRANE PROTEIN LOLE"/>
    <property type="match status" value="1"/>
</dbReference>
<dbReference type="OrthoDB" id="9808461at2"/>
<dbReference type="KEGG" id="llh:I41_16810"/>
<dbReference type="GO" id="GO:0044874">
    <property type="term" value="P:lipoprotein localization to outer membrane"/>
    <property type="evidence" value="ECO:0007669"/>
    <property type="project" value="TreeGrafter"/>
</dbReference>
<evidence type="ECO:0000256" key="3">
    <source>
        <dbReference type="ARBA" id="ARBA00022475"/>
    </source>
</evidence>
<dbReference type="Pfam" id="PF12704">
    <property type="entry name" value="MacB_PCD"/>
    <property type="match status" value="1"/>
</dbReference>
<comment type="similarity">
    <text evidence="2">Belongs to the ABC-4 integral membrane protein family. LolC/E subfamily.</text>
</comment>
<sequence length="519" mass="56462">MYKLLLCWRYLRTRYIALLCIVSVTLGVATMIVVNSVMAGFTHEMQGRLNGMLGDLIVRTRSLDGALDADAHMAKIRETVGDVVVGMSPTVHVPSLLYMTVGGESLPRQVTLIGIDEASYASVSQFGEFLQHPENRKQLSFNLRDEGYDVLDHQVPAEEAKPREVMRDAGWKYRSYKAMLAKQRAADEKRLRELREADAGSKADASATPATMDPFAAAAAASGEQEGRDFDPATEQHTGIVLGIGICGFRTPDGVDHYLGLPGDDVKVAFPLAVMPPEIVGQEYTVVDFYESKMSEYDANFAFVPLKALQKDRGMIDPKTGVGKFTTIQIKLKPGADADAIRDRLQEAFPQQLYQVSTWRDEQGALLAAVQMETAVLNVLLFMIIAVAGFGILAIFFMIVVEKTRDIGILKSLGASGWGILGIFLAYGLSLGIVGAGVGTIGGIIFVKNINEVADFLGWLTGQPVFDPSVYYFYKIPTIIEPVTVICIASGAMGIAILSSIIPAIRAASLHPVRALRFE</sequence>
<evidence type="ECO:0000256" key="6">
    <source>
        <dbReference type="ARBA" id="ARBA00023136"/>
    </source>
</evidence>
<dbReference type="PANTHER" id="PTHR30489:SF0">
    <property type="entry name" value="LIPOPROTEIN-RELEASING SYSTEM TRANSMEMBRANE PROTEIN LOLE"/>
    <property type="match status" value="1"/>
</dbReference>
<evidence type="ECO:0000256" key="5">
    <source>
        <dbReference type="ARBA" id="ARBA00022989"/>
    </source>
</evidence>
<evidence type="ECO:0000259" key="9">
    <source>
        <dbReference type="Pfam" id="PF12704"/>
    </source>
</evidence>
<gene>
    <name evidence="10" type="primary">lolC</name>
    <name evidence="10" type="ORF">I41_16810</name>
</gene>
<keyword evidence="6 7" id="KW-0472">Membrane</keyword>
<dbReference type="AlphaFoldDB" id="A0A517TVU9"/>
<evidence type="ECO:0000256" key="7">
    <source>
        <dbReference type="SAM" id="Phobius"/>
    </source>
</evidence>
<feature type="domain" description="ABC3 transporter permease C-terminal" evidence="8">
    <location>
        <begin position="379"/>
        <end position="512"/>
    </location>
</feature>
<keyword evidence="3" id="KW-1003">Cell membrane</keyword>
<comment type="subcellular location">
    <subcellularLocation>
        <location evidence="1">Cell membrane</location>
        <topology evidence="1">Multi-pass membrane protein</topology>
    </subcellularLocation>
</comment>
<feature type="transmembrane region" description="Helical" evidence="7">
    <location>
        <begin position="379"/>
        <end position="401"/>
    </location>
</feature>
<feature type="domain" description="MacB-like periplasmic core" evidence="9">
    <location>
        <begin position="18"/>
        <end position="133"/>
    </location>
</feature>